<dbReference type="EnsemblMetazoa" id="XM_008188917.3">
    <property type="protein sequence ID" value="XP_008187139.1"/>
    <property type="gene ID" value="GeneID_100162042"/>
</dbReference>
<dbReference type="InterPro" id="IPR036728">
    <property type="entry name" value="PBP_GOBP_sf"/>
</dbReference>
<sequence length="159" mass="17858">MLNLKVMMFLCLSVIVVYCESDQVPINSSAAVESCLLETNMTRDEFEDMLTSPNARELTILKSHAHKCMFGCVMRKNHIVNDGVVSKEVLSKYVLNFYGRPDYKRRLIIKDVEHIVDVCAKKVADESETDECELAATLVTCIVLEANKAGLVDDPARQI</sequence>
<dbReference type="Gene3D" id="1.10.238.20">
    <property type="entry name" value="Pheromone/general odorant binding protein domain"/>
    <property type="match status" value="1"/>
</dbReference>
<dbReference type="Pfam" id="PF01395">
    <property type="entry name" value="PBP_GOBP"/>
    <property type="match status" value="1"/>
</dbReference>
<dbReference type="SMR" id="C4WY87"/>
<protein>
    <submittedName>
        <fullName evidence="2">ACYPI003223 protein</fullName>
    </submittedName>
</protein>
<accession>C4WY87</accession>
<dbReference type="EnsemblMetazoa" id="XM_016807731.2">
    <property type="protein sequence ID" value="XP_016663220.1"/>
    <property type="gene ID" value="GeneID_100162042"/>
</dbReference>
<dbReference type="GO" id="GO:0005549">
    <property type="term" value="F:odorant binding"/>
    <property type="evidence" value="ECO:0007669"/>
    <property type="project" value="InterPro"/>
</dbReference>
<dbReference type="InterPro" id="IPR006170">
    <property type="entry name" value="PBP/GOBP"/>
</dbReference>
<dbReference type="STRING" id="7029.C4WY87"/>
<dbReference type="HOGENOM" id="CLU_1662234_0_0_1"/>
<dbReference type="Proteomes" id="UP000007819">
    <property type="component" value="Chromosome A3"/>
</dbReference>
<keyword evidence="4" id="KW-1185">Reference proteome</keyword>
<dbReference type="FunCoup" id="C4WY87">
    <property type="interactions" value="46"/>
</dbReference>
<evidence type="ECO:0000256" key="1">
    <source>
        <dbReference type="SAM" id="SignalP"/>
    </source>
</evidence>
<proteinExistence type="evidence at transcript level"/>
<dbReference type="InParanoid" id="C4WY87"/>
<dbReference type="EMBL" id="AK343081">
    <property type="protein sequence ID" value="BAH72857.1"/>
    <property type="molecule type" value="mRNA"/>
</dbReference>
<reference evidence="4" key="2">
    <citation type="submission" date="2010-06" db="EMBL/GenBank/DDBJ databases">
        <authorList>
            <person name="Jiang H."/>
            <person name="Abraham K."/>
            <person name="Ali S."/>
            <person name="Alsbrooks S.L."/>
            <person name="Anim B.N."/>
            <person name="Anosike U.S."/>
            <person name="Attaway T."/>
            <person name="Bandaranaike D.P."/>
            <person name="Battles P.K."/>
            <person name="Bell S.N."/>
            <person name="Bell A.V."/>
            <person name="Beltran B."/>
            <person name="Bickham C."/>
            <person name="Bustamante Y."/>
            <person name="Caleb T."/>
            <person name="Canada A."/>
            <person name="Cardenas V."/>
            <person name="Carter K."/>
            <person name="Chacko J."/>
            <person name="Chandrabose M.N."/>
            <person name="Chavez D."/>
            <person name="Chavez A."/>
            <person name="Chen L."/>
            <person name="Chu H.-S."/>
            <person name="Claassen K.J."/>
            <person name="Cockrell R."/>
            <person name="Collins M."/>
            <person name="Cooper J.A."/>
            <person name="Cree A."/>
            <person name="Curry S.M."/>
            <person name="Da Y."/>
            <person name="Dao M.D."/>
            <person name="Das B."/>
            <person name="Davila M.-L."/>
            <person name="Davy-Carroll L."/>
            <person name="Denson S."/>
            <person name="Dinh H."/>
            <person name="Ebong V.E."/>
            <person name="Edwards J.R."/>
            <person name="Egan A."/>
            <person name="El-Daye J."/>
            <person name="Escobedo L."/>
            <person name="Fernandez S."/>
            <person name="Fernando P.R."/>
            <person name="Flagg N."/>
            <person name="Forbes L.D."/>
            <person name="Fowler R.G."/>
            <person name="Fu Q."/>
            <person name="Gabisi R.A."/>
            <person name="Ganer J."/>
            <person name="Garbino Pronczuk A."/>
            <person name="Garcia R.M."/>
            <person name="Garner T."/>
            <person name="Garrett T.E."/>
            <person name="Gonzalez D.A."/>
            <person name="Hamid H."/>
            <person name="Hawkins E.S."/>
            <person name="Hirani K."/>
            <person name="Hogues M.E."/>
            <person name="Hollins B."/>
            <person name="Hsiao C.-H."/>
            <person name="Jabil R."/>
            <person name="James M.L."/>
            <person name="Jhangiani S.N."/>
            <person name="Johnson B."/>
            <person name="Johnson Q."/>
            <person name="Joshi V."/>
            <person name="Kalu J.B."/>
            <person name="Kam C."/>
            <person name="Kashfia A."/>
            <person name="Keebler J."/>
            <person name="Kisamo H."/>
            <person name="Kovar C.L."/>
            <person name="Lago L.A."/>
            <person name="Lai C.-Y."/>
            <person name="Laidlaw J."/>
            <person name="Lara F."/>
            <person name="Le T.-K."/>
            <person name="Lee S.L."/>
            <person name="Legall F.H."/>
            <person name="Lemon S.J."/>
            <person name="Lewis L.R."/>
            <person name="Li B."/>
            <person name="Liu Y."/>
            <person name="Liu Y.-S."/>
            <person name="Lopez J."/>
            <person name="Lozado R.J."/>
            <person name="Lu J."/>
            <person name="Madu R.C."/>
            <person name="Maheshwari M."/>
            <person name="Maheshwari R."/>
            <person name="Malloy K."/>
            <person name="Martinez E."/>
            <person name="Mathew T."/>
            <person name="Mercado I.C."/>
            <person name="Mercado C."/>
            <person name="Meyer B."/>
            <person name="Montgomery K."/>
            <person name="Morgan M.B."/>
            <person name="Munidasa M."/>
            <person name="Nazareth L.V."/>
            <person name="Nelson J."/>
            <person name="Ng B.M."/>
            <person name="Nguyen N.B."/>
            <person name="Nguyen P.Q."/>
            <person name="Nguyen T."/>
            <person name="Obregon M."/>
            <person name="Okwuonu G.O."/>
            <person name="Onwere C.G."/>
            <person name="Orozco G."/>
            <person name="Parra A."/>
            <person name="Patel S."/>
            <person name="Patil S."/>
            <person name="Perez A."/>
            <person name="Perez Y."/>
            <person name="Pham C."/>
            <person name="Primus E.L."/>
            <person name="Pu L.-L."/>
            <person name="Puazo M."/>
            <person name="Qin X."/>
            <person name="Quiroz J.B."/>
            <person name="Reese J."/>
            <person name="Richards S."/>
            <person name="Rives C.M."/>
            <person name="Robberts R."/>
            <person name="Ruiz S.J."/>
            <person name="Ruiz M.J."/>
            <person name="Santibanez J."/>
            <person name="Schneider B.W."/>
            <person name="Sisson I."/>
            <person name="Smith M."/>
            <person name="Sodergren E."/>
            <person name="Song X.-Z."/>
            <person name="Song B.B."/>
            <person name="Summersgill H."/>
            <person name="Thelus R."/>
            <person name="Thornton R.D."/>
            <person name="Trejos Z.Y."/>
            <person name="Usmani K."/>
            <person name="Vattathil S."/>
            <person name="Villasana D."/>
            <person name="Walker D.L."/>
            <person name="Wang S."/>
            <person name="Wang K."/>
            <person name="White C.S."/>
            <person name="Williams A.C."/>
            <person name="Williamson J."/>
            <person name="Wilson K."/>
            <person name="Woghiren I.O."/>
            <person name="Woodworth J.R."/>
            <person name="Worley K.C."/>
            <person name="Wright R.A."/>
            <person name="Wu W."/>
            <person name="Young L."/>
            <person name="Zhang L."/>
            <person name="Zhang J."/>
            <person name="Zhu Y."/>
            <person name="Muzny D.M."/>
            <person name="Weinstock G."/>
            <person name="Gibbs R.A."/>
        </authorList>
    </citation>
    <scope>NUCLEOTIDE SEQUENCE [LARGE SCALE GENOMIC DNA]</scope>
    <source>
        <strain evidence="4">LSR1</strain>
    </source>
</reference>
<evidence type="ECO:0000313" key="3">
    <source>
        <dbReference type="EnsemblMetazoa" id="NP_001153526.1"/>
    </source>
</evidence>
<dbReference type="EnsemblMetazoa" id="NM_001160055.1">
    <property type="protein sequence ID" value="NP_001153527.1"/>
    <property type="gene ID" value="GeneID_100162042"/>
</dbReference>
<organism evidence="2">
    <name type="scientific">Acyrthosiphon pisum</name>
    <name type="common">Pea aphid</name>
    <dbReference type="NCBI Taxonomy" id="7029"/>
    <lineage>
        <taxon>Eukaryota</taxon>
        <taxon>Metazoa</taxon>
        <taxon>Ecdysozoa</taxon>
        <taxon>Arthropoda</taxon>
        <taxon>Hexapoda</taxon>
        <taxon>Insecta</taxon>
        <taxon>Pterygota</taxon>
        <taxon>Neoptera</taxon>
        <taxon>Paraneoptera</taxon>
        <taxon>Hemiptera</taxon>
        <taxon>Sternorrhyncha</taxon>
        <taxon>Aphidomorpha</taxon>
        <taxon>Aphidoidea</taxon>
        <taxon>Aphididae</taxon>
        <taxon>Macrosiphini</taxon>
        <taxon>Acyrthosiphon</taxon>
    </lineage>
</organism>
<evidence type="ECO:0000313" key="2">
    <source>
        <dbReference type="EMBL" id="BAH72857.1"/>
    </source>
</evidence>
<dbReference type="OrthoDB" id="6595846at2759"/>
<dbReference type="AlphaFoldDB" id="C4WY87"/>
<evidence type="ECO:0000313" key="4">
    <source>
        <dbReference type="Proteomes" id="UP000007819"/>
    </source>
</evidence>
<reference evidence="3" key="3">
    <citation type="submission" date="2022-06" db="UniProtKB">
        <authorList>
            <consortium name="EnsemblMetazoa"/>
        </authorList>
    </citation>
    <scope>IDENTIFICATION</scope>
</reference>
<feature type="chain" id="PRO_5010960836" evidence="1">
    <location>
        <begin position="20"/>
        <end position="159"/>
    </location>
</feature>
<reference evidence="2" key="1">
    <citation type="submission" date="2009-06" db="EMBL/GenBank/DDBJ databases">
        <title>A full-length cDNA resource of the pea aphid, Acyrthosiphon pisum.</title>
        <authorList>
            <person name="Shigenobu S."/>
            <person name="Nakabachi A."/>
            <person name="Richards S."/>
        </authorList>
    </citation>
    <scope>NUCLEOTIDE SEQUENCE</scope>
    <source>
        <strain evidence="2">LSR1</strain>
        <tissue evidence="2">Whole body</tissue>
    </source>
</reference>
<name>C4WY87_ACYPI</name>
<dbReference type="SUPFAM" id="SSF47565">
    <property type="entry name" value="Insect pheromone/odorant-binding proteins"/>
    <property type="match status" value="1"/>
</dbReference>
<feature type="signal peptide" evidence="1">
    <location>
        <begin position="1"/>
        <end position="19"/>
    </location>
</feature>
<keyword evidence="1" id="KW-0732">Signal</keyword>
<dbReference type="CDD" id="cd23992">
    <property type="entry name" value="PBP_GOBP"/>
    <property type="match status" value="1"/>
</dbReference>
<dbReference type="EnsemblMetazoa" id="NM_001160054.1">
    <property type="protein sequence ID" value="NP_001153526.1"/>
    <property type="gene ID" value="GeneID_100162042"/>
</dbReference>
<dbReference type="KEGG" id="api:100162042"/>
<dbReference type="EnsemblMetazoa" id="XM_008188918.3">
    <property type="protein sequence ID" value="XP_008187140.1"/>
    <property type="gene ID" value="GeneID_100162042"/>
</dbReference>
<gene>
    <name evidence="2" type="primary">ACYPI003223</name>
    <name evidence="3" type="synonym">100162042</name>
</gene>